<dbReference type="GO" id="GO:0006508">
    <property type="term" value="P:proteolysis"/>
    <property type="evidence" value="ECO:0007669"/>
    <property type="project" value="UniProtKB-KW"/>
</dbReference>
<comment type="catalytic activity">
    <reaction evidence="1 10">
        <text>Cleaves type-1 transmembrane domains using a catalytic dyad composed of serine and histidine that are contributed by different transmembrane domains.</text>
        <dbReference type="EC" id="3.4.21.105"/>
    </reaction>
</comment>
<evidence type="ECO:0000256" key="6">
    <source>
        <dbReference type="ARBA" id="ARBA00022801"/>
    </source>
</evidence>
<feature type="compositionally biased region" description="Polar residues" evidence="11">
    <location>
        <begin position="64"/>
        <end position="86"/>
    </location>
</feature>
<dbReference type="OrthoDB" id="2146116at2759"/>
<dbReference type="Pfam" id="PF01694">
    <property type="entry name" value="Rhomboid"/>
    <property type="match status" value="1"/>
</dbReference>
<reference evidence="13" key="1">
    <citation type="submission" date="2020-01" db="EMBL/GenBank/DDBJ databases">
        <authorList>
            <consortium name="DOE Joint Genome Institute"/>
            <person name="Haridas S."/>
            <person name="Albert R."/>
            <person name="Binder M."/>
            <person name="Bloem J."/>
            <person name="Labutti K."/>
            <person name="Salamov A."/>
            <person name="Andreopoulos B."/>
            <person name="Baker S.E."/>
            <person name="Barry K."/>
            <person name="Bills G."/>
            <person name="Bluhm B.H."/>
            <person name="Cannon C."/>
            <person name="Castanera R."/>
            <person name="Culley D.E."/>
            <person name="Daum C."/>
            <person name="Ezra D."/>
            <person name="Gonzalez J.B."/>
            <person name="Henrissat B."/>
            <person name="Kuo A."/>
            <person name="Liang C."/>
            <person name="Lipzen A."/>
            <person name="Lutzoni F."/>
            <person name="Magnuson J."/>
            <person name="Mondo S."/>
            <person name="Nolan M."/>
            <person name="Ohm R."/>
            <person name="Pangilinan J."/>
            <person name="Park H.-J."/>
            <person name="Ramirez L."/>
            <person name="Alfaro M."/>
            <person name="Sun H."/>
            <person name="Tritt A."/>
            <person name="Yoshinaga Y."/>
            <person name="Zwiers L.-H."/>
            <person name="Turgeon B.G."/>
            <person name="Goodwin S.B."/>
            <person name="Spatafora J.W."/>
            <person name="Crous P.W."/>
            <person name="Grigoriev I.V."/>
        </authorList>
    </citation>
    <scope>NUCLEOTIDE SEQUENCE</scope>
    <source>
        <strain evidence="13">IPT5</strain>
    </source>
</reference>
<feature type="compositionally biased region" description="Polar residues" evidence="11">
    <location>
        <begin position="1"/>
        <end position="21"/>
    </location>
</feature>
<accession>A0A6A7B8Q0</accession>
<evidence type="ECO:0000256" key="4">
    <source>
        <dbReference type="ARBA" id="ARBA00022670"/>
    </source>
</evidence>
<keyword evidence="7 10" id="KW-0720">Serine protease</keyword>
<feature type="transmembrane region" description="Helical" evidence="10">
    <location>
        <begin position="269"/>
        <end position="290"/>
    </location>
</feature>
<comment type="similarity">
    <text evidence="3 10">Belongs to the peptidase S54 family.</text>
</comment>
<evidence type="ECO:0000313" key="13">
    <source>
        <dbReference type="EMBL" id="KAF2851743.1"/>
    </source>
</evidence>
<keyword evidence="9 10" id="KW-0472">Membrane</keyword>
<comment type="subcellular location">
    <subcellularLocation>
        <location evidence="2 10">Membrane</location>
        <topology evidence="2 10">Multi-pass membrane protein</topology>
    </subcellularLocation>
</comment>
<dbReference type="EMBL" id="MU006301">
    <property type="protein sequence ID" value="KAF2851743.1"/>
    <property type="molecule type" value="Genomic_DNA"/>
</dbReference>
<keyword evidence="6 10" id="KW-0378">Hydrolase</keyword>
<feature type="transmembrane region" description="Helical" evidence="10">
    <location>
        <begin position="148"/>
        <end position="168"/>
    </location>
</feature>
<evidence type="ECO:0000256" key="1">
    <source>
        <dbReference type="ARBA" id="ARBA00000156"/>
    </source>
</evidence>
<dbReference type="Proteomes" id="UP000799423">
    <property type="component" value="Unassembled WGS sequence"/>
</dbReference>
<dbReference type="PANTHER" id="PTHR22936:SF69">
    <property type="entry name" value="RHOMBOID-LIKE PROTEIN"/>
    <property type="match status" value="1"/>
</dbReference>
<dbReference type="SUPFAM" id="SSF144091">
    <property type="entry name" value="Rhomboid-like"/>
    <property type="match status" value="1"/>
</dbReference>
<evidence type="ECO:0000256" key="2">
    <source>
        <dbReference type="ARBA" id="ARBA00004141"/>
    </source>
</evidence>
<protein>
    <recommendedName>
        <fullName evidence="10">Rhomboid-type serine protease</fullName>
        <ecNumber evidence="10">3.4.21.105</ecNumber>
    </recommendedName>
</protein>
<keyword evidence="8 10" id="KW-1133">Transmembrane helix</keyword>
<keyword evidence="14" id="KW-1185">Reference proteome</keyword>
<feature type="compositionally biased region" description="Polar residues" evidence="11">
    <location>
        <begin position="30"/>
        <end position="40"/>
    </location>
</feature>
<dbReference type="Gene3D" id="1.20.1540.10">
    <property type="entry name" value="Rhomboid-like"/>
    <property type="match status" value="1"/>
</dbReference>
<dbReference type="InterPro" id="IPR002610">
    <property type="entry name" value="Peptidase_S54_rhomboid-like"/>
</dbReference>
<sequence length="546" mass="59938">MASNDYYNSHPATGQPHSQNDAPLPPVPGNHTQHSVSPISASPFDDRPYPPNSSSGALGGYPDNYSNTAYDPHSQYNSTSHLNNGQDRYDSPGPGRHPDPFADQNAIPLQHQPKMDGHSPTQYNQDPERYGLGVEPARKHRKKKKGWFSGRVTWVVYILTTVQIGVFVGELIKNGILTGSPIQTKPNFNIMIGPSPYVTINMGARFTPCMHNIRKVIDNRVTTWPCPNTTSLDPASLSCSLSDLCGFSGVPDQDGVTDFRDRSHEPNQWWRFIVPIFLHAGIIHIGFNMLLQLTLGRDMEKEIGPLRFTLVYFAAGIFGFVLGGNYAADGLASVGASGSLFGILALTLLDLLYNWSTRRSPVKDLLFLLLDIAIAFVLGLLPGLDNFSHIGGFLMGIVLGICLLHSPESLRTRTGNDEPPYATVDTQPLAPTATETKSKFAALTKSPVGFFKGRKPLWWAWWLVRAGGLVAVFIGFILLLRNFYEWRNTCSWCKHLTCLPVKTNGVSWCDIGGLNLTDGPVQNNTRRGLELAGLTDFVAGAASLMM</sequence>
<evidence type="ECO:0000256" key="10">
    <source>
        <dbReference type="RuleBase" id="RU362115"/>
    </source>
</evidence>
<keyword evidence="5 10" id="KW-0812">Transmembrane</keyword>
<feature type="transmembrane region" description="Helical" evidence="10">
    <location>
        <begin position="334"/>
        <end position="353"/>
    </location>
</feature>
<evidence type="ECO:0000259" key="12">
    <source>
        <dbReference type="Pfam" id="PF01694"/>
    </source>
</evidence>
<evidence type="ECO:0000256" key="9">
    <source>
        <dbReference type="ARBA" id="ARBA00023136"/>
    </source>
</evidence>
<evidence type="ECO:0000256" key="11">
    <source>
        <dbReference type="SAM" id="MobiDB-lite"/>
    </source>
</evidence>
<feature type="transmembrane region" description="Helical" evidence="10">
    <location>
        <begin position="365"/>
        <end position="381"/>
    </location>
</feature>
<feature type="transmembrane region" description="Helical" evidence="10">
    <location>
        <begin position="459"/>
        <end position="480"/>
    </location>
</feature>
<name>A0A6A7B8Q0_9PLEO</name>
<comment type="caution">
    <text evidence="10">Lacks conserved residue(s) required for the propagation of feature annotation.</text>
</comment>
<dbReference type="AlphaFoldDB" id="A0A6A7B8Q0"/>
<dbReference type="InterPro" id="IPR022764">
    <property type="entry name" value="Peptidase_S54_rhomboid_dom"/>
</dbReference>
<dbReference type="GO" id="GO:0016020">
    <property type="term" value="C:membrane"/>
    <property type="evidence" value="ECO:0007669"/>
    <property type="project" value="UniProtKB-SubCell"/>
</dbReference>
<comment type="function">
    <text evidence="10">Serine protease involved in intramembrane proteolysis.</text>
</comment>
<organism evidence="13 14">
    <name type="scientific">Plenodomus tracheiphilus IPT5</name>
    <dbReference type="NCBI Taxonomy" id="1408161"/>
    <lineage>
        <taxon>Eukaryota</taxon>
        <taxon>Fungi</taxon>
        <taxon>Dikarya</taxon>
        <taxon>Ascomycota</taxon>
        <taxon>Pezizomycotina</taxon>
        <taxon>Dothideomycetes</taxon>
        <taxon>Pleosporomycetidae</taxon>
        <taxon>Pleosporales</taxon>
        <taxon>Pleosporineae</taxon>
        <taxon>Leptosphaeriaceae</taxon>
        <taxon>Plenodomus</taxon>
    </lineage>
</organism>
<feature type="transmembrane region" description="Helical" evidence="10">
    <location>
        <begin position="310"/>
        <end position="328"/>
    </location>
</feature>
<feature type="region of interest" description="Disordered" evidence="11">
    <location>
        <begin position="1"/>
        <end position="130"/>
    </location>
</feature>
<evidence type="ECO:0000256" key="5">
    <source>
        <dbReference type="ARBA" id="ARBA00022692"/>
    </source>
</evidence>
<dbReference type="InterPro" id="IPR035952">
    <property type="entry name" value="Rhomboid-like_sf"/>
</dbReference>
<dbReference type="PANTHER" id="PTHR22936">
    <property type="entry name" value="RHOMBOID-RELATED"/>
    <property type="match status" value="1"/>
</dbReference>
<evidence type="ECO:0000256" key="7">
    <source>
        <dbReference type="ARBA" id="ARBA00022825"/>
    </source>
</evidence>
<evidence type="ECO:0000313" key="14">
    <source>
        <dbReference type="Proteomes" id="UP000799423"/>
    </source>
</evidence>
<dbReference type="EC" id="3.4.21.105" evidence="10"/>
<evidence type="ECO:0000256" key="8">
    <source>
        <dbReference type="ARBA" id="ARBA00022989"/>
    </source>
</evidence>
<evidence type="ECO:0000256" key="3">
    <source>
        <dbReference type="ARBA" id="ARBA00009045"/>
    </source>
</evidence>
<feature type="domain" description="Peptidase S54 rhomboid" evidence="12">
    <location>
        <begin position="267"/>
        <end position="405"/>
    </location>
</feature>
<proteinExistence type="inferred from homology"/>
<gene>
    <name evidence="13" type="ORF">T440DRAFT_467530</name>
</gene>
<dbReference type="GO" id="GO:0004252">
    <property type="term" value="F:serine-type endopeptidase activity"/>
    <property type="evidence" value="ECO:0007669"/>
    <property type="project" value="InterPro"/>
</dbReference>
<keyword evidence="4 10" id="KW-0645">Protease</keyword>